<evidence type="ECO:0000313" key="4">
    <source>
        <dbReference type="EMBL" id="CAA9219250.1"/>
    </source>
</evidence>
<dbReference type="Pfam" id="PF22636">
    <property type="entry name" value="FlK"/>
    <property type="match status" value="1"/>
</dbReference>
<evidence type="ECO:0000256" key="1">
    <source>
        <dbReference type="PIRSR" id="PIRSR014972-1"/>
    </source>
</evidence>
<name>A0A6J4HBW2_9ACTN</name>
<dbReference type="InterPro" id="IPR054485">
    <property type="entry name" value="FlK-like_dom"/>
</dbReference>
<organism evidence="4">
    <name type="scientific">uncultured Acidimicrobiales bacterium</name>
    <dbReference type="NCBI Taxonomy" id="310071"/>
    <lineage>
        <taxon>Bacteria</taxon>
        <taxon>Bacillati</taxon>
        <taxon>Actinomycetota</taxon>
        <taxon>Acidimicrobiia</taxon>
        <taxon>Acidimicrobiales</taxon>
        <taxon>environmental samples</taxon>
    </lineage>
</organism>
<dbReference type="AlphaFoldDB" id="A0A6J4HBW2"/>
<protein>
    <submittedName>
        <fullName evidence="4">Diguanylate cyclase/phosphodiesterase (GGDEF &amp; EAL domains) with PAS/PAC sensor(S)</fullName>
    </submittedName>
</protein>
<dbReference type="PANTHER" id="PTHR36934">
    <property type="entry name" value="BLR0278 PROTEIN"/>
    <property type="match status" value="1"/>
</dbReference>
<dbReference type="EMBL" id="CADCTF010000021">
    <property type="protein sequence ID" value="CAA9219250.1"/>
    <property type="molecule type" value="Genomic_DNA"/>
</dbReference>
<evidence type="ECO:0000259" key="3">
    <source>
        <dbReference type="Pfam" id="PF22636"/>
    </source>
</evidence>
<sequence>MDLEVTEADTALAWRSGDVAVVATPRVLALMEEATCLVVADALEPGQTTVGVRVQIDHLAPVAVAGHIRAEATLEKVEGHRLVFAVSVRNDRGLVAAGRVHRVIVEIERFLERSR</sequence>
<evidence type="ECO:0000256" key="2">
    <source>
        <dbReference type="PIRSR" id="PIRSR014972-2"/>
    </source>
</evidence>
<dbReference type="InterPro" id="IPR025540">
    <property type="entry name" value="FlK"/>
</dbReference>
<feature type="active site" evidence="1">
    <location>
        <position position="32"/>
    </location>
</feature>
<feature type="binding site" evidence="2">
    <location>
        <position position="102"/>
    </location>
    <ligand>
        <name>substrate</name>
    </ligand>
</feature>
<feature type="binding site" evidence="2">
    <location>
        <position position="51"/>
    </location>
    <ligand>
        <name>substrate</name>
    </ligand>
</feature>
<feature type="domain" description="Fluoroacetyl-CoA-specific thioesterase-like" evidence="3">
    <location>
        <begin position="5"/>
        <end position="107"/>
    </location>
</feature>
<feature type="binding site" evidence="2">
    <location>
        <position position="51"/>
    </location>
    <ligand>
        <name>CoA</name>
        <dbReference type="ChEBI" id="CHEBI:57287"/>
    </ligand>
</feature>
<feature type="active site" evidence="1">
    <location>
        <position position="24"/>
    </location>
</feature>
<feature type="active site" evidence="1">
    <location>
        <position position="58"/>
    </location>
</feature>
<reference evidence="4" key="1">
    <citation type="submission" date="2020-02" db="EMBL/GenBank/DDBJ databases">
        <authorList>
            <person name="Meier V. D."/>
        </authorList>
    </citation>
    <scope>NUCLEOTIDE SEQUENCE</scope>
    <source>
        <strain evidence="4">AVDCRST_MAG50</strain>
    </source>
</reference>
<proteinExistence type="predicted"/>
<dbReference type="InterPro" id="IPR029069">
    <property type="entry name" value="HotDog_dom_sf"/>
</dbReference>
<gene>
    <name evidence="4" type="ORF">AVDCRST_MAG50-555</name>
</gene>
<dbReference type="PANTHER" id="PTHR36934:SF1">
    <property type="entry name" value="THIOESTERASE DOMAIN-CONTAINING PROTEIN"/>
    <property type="match status" value="1"/>
</dbReference>
<dbReference type="SUPFAM" id="SSF54637">
    <property type="entry name" value="Thioesterase/thiol ester dehydrase-isomerase"/>
    <property type="match status" value="1"/>
</dbReference>
<dbReference type="Gene3D" id="3.10.129.10">
    <property type="entry name" value="Hotdog Thioesterase"/>
    <property type="match status" value="1"/>
</dbReference>
<dbReference type="PIRSF" id="PIRSF014972">
    <property type="entry name" value="FlK"/>
    <property type="match status" value="1"/>
</dbReference>
<accession>A0A6J4HBW2</accession>